<comment type="caution">
    <text evidence="1">The sequence shown here is derived from an EMBL/GenBank/DDBJ whole genome shotgun (WGS) entry which is preliminary data.</text>
</comment>
<dbReference type="HOGENOM" id="CLU_133417_0_0_1"/>
<evidence type="ECO:0000313" key="2">
    <source>
        <dbReference type="Proteomes" id="UP000005446"/>
    </source>
</evidence>
<sequence>MAQPNGLQKHLPGVKNVGNINGEIKQVNPAPGLGNEEGWDEAQLEKGMALLKEMHIQLRNLRTCIPRMIEPLTTIATSPESLFRDFSESTKTANKEVMDFKTLMSDEETKKVFEQARKSRNANPDNIKPWRAIDHPDWLQRDV</sequence>
<accession>H0EPI6</accession>
<dbReference type="EMBL" id="AGUE01000112">
    <property type="protein sequence ID" value="EHK99554.1"/>
    <property type="molecule type" value="Genomic_DNA"/>
</dbReference>
<evidence type="ECO:0000313" key="1">
    <source>
        <dbReference type="EMBL" id="EHK99554.1"/>
    </source>
</evidence>
<dbReference type="AlphaFoldDB" id="H0EPI6"/>
<proteinExistence type="predicted"/>
<dbReference type="InParanoid" id="H0EPI6"/>
<reference evidence="1 2" key="1">
    <citation type="journal article" date="2012" name="Eukaryot. Cell">
        <title>Genome sequence of the fungus Glarea lozoyensis: the first genome sequence of a species from the Helotiaceae family.</title>
        <authorList>
            <person name="Youssar L."/>
            <person name="Gruening B.A."/>
            <person name="Erxleben A."/>
            <person name="Guenther S."/>
            <person name="Huettel W."/>
        </authorList>
    </citation>
    <scope>NUCLEOTIDE SEQUENCE [LARGE SCALE GENOMIC DNA]</scope>
    <source>
        <strain evidence="2">ATCC 74030 / MF5533</strain>
    </source>
</reference>
<organism evidence="1 2">
    <name type="scientific">Glarea lozoyensis (strain ATCC 74030 / MF5533)</name>
    <dbReference type="NCBI Taxonomy" id="1104152"/>
    <lineage>
        <taxon>Eukaryota</taxon>
        <taxon>Fungi</taxon>
        <taxon>Dikarya</taxon>
        <taxon>Ascomycota</taxon>
        <taxon>Pezizomycotina</taxon>
        <taxon>Leotiomycetes</taxon>
        <taxon>Helotiales</taxon>
        <taxon>Helotiaceae</taxon>
        <taxon>Glarea</taxon>
    </lineage>
</organism>
<dbReference type="OrthoDB" id="5326237at2759"/>
<keyword evidence="2" id="KW-1185">Reference proteome</keyword>
<name>H0EPI6_GLAL7</name>
<protein>
    <submittedName>
        <fullName evidence="1">Uncharacterized protein</fullName>
    </submittedName>
</protein>
<gene>
    <name evidence="1" type="ORF">M7I_4565</name>
</gene>
<dbReference type="Proteomes" id="UP000005446">
    <property type="component" value="Unassembled WGS sequence"/>
</dbReference>